<name>A0ABN8ZJI9_RANTA</name>
<evidence type="ECO:0000313" key="3">
    <source>
        <dbReference type="Proteomes" id="UP001176941"/>
    </source>
</evidence>
<protein>
    <submittedName>
        <fullName evidence="2">Uncharacterized protein</fullName>
    </submittedName>
</protein>
<evidence type="ECO:0000256" key="1">
    <source>
        <dbReference type="SAM" id="MobiDB-lite"/>
    </source>
</evidence>
<organism evidence="2 3">
    <name type="scientific">Rangifer tarandus platyrhynchus</name>
    <name type="common">Svalbard reindeer</name>
    <dbReference type="NCBI Taxonomy" id="3082113"/>
    <lineage>
        <taxon>Eukaryota</taxon>
        <taxon>Metazoa</taxon>
        <taxon>Chordata</taxon>
        <taxon>Craniata</taxon>
        <taxon>Vertebrata</taxon>
        <taxon>Euteleostomi</taxon>
        <taxon>Mammalia</taxon>
        <taxon>Eutheria</taxon>
        <taxon>Laurasiatheria</taxon>
        <taxon>Artiodactyla</taxon>
        <taxon>Ruminantia</taxon>
        <taxon>Pecora</taxon>
        <taxon>Cervidae</taxon>
        <taxon>Odocoileinae</taxon>
        <taxon>Rangifer</taxon>
    </lineage>
</organism>
<feature type="compositionally biased region" description="Polar residues" evidence="1">
    <location>
        <begin position="122"/>
        <end position="132"/>
    </location>
</feature>
<keyword evidence="3" id="KW-1185">Reference proteome</keyword>
<gene>
    <name evidence="2" type="ORF">MRATA1EN1_LOCUS23039</name>
</gene>
<feature type="region of interest" description="Disordered" evidence="1">
    <location>
        <begin position="55"/>
        <end position="149"/>
    </location>
</feature>
<accession>A0ABN8ZJI9</accession>
<feature type="region of interest" description="Disordered" evidence="1">
    <location>
        <begin position="1"/>
        <end position="39"/>
    </location>
</feature>
<dbReference type="Proteomes" id="UP001176941">
    <property type="component" value="Chromosome 4"/>
</dbReference>
<reference evidence="2" key="1">
    <citation type="submission" date="2023-04" db="EMBL/GenBank/DDBJ databases">
        <authorList>
            <consortium name="ELIXIR-Norway"/>
        </authorList>
    </citation>
    <scope>NUCLEOTIDE SEQUENCE [LARGE SCALE GENOMIC DNA]</scope>
</reference>
<proteinExistence type="predicted"/>
<sequence length="149" mass="15648">MTGRRKEVPGMSEGGVYSGEESTDNCLRPSRRHSSPSCQHGAKLFEVFASIACGRRGRAGPAGDRSRQGPRARQPRQGAQGGEGCRPHTHGGRSQSHSDYARRPSPTTPLGPFPTCAPRTTLGASENVTSGTRPAPPPAAGLGLTFSRT</sequence>
<dbReference type="EMBL" id="OX459940">
    <property type="protein sequence ID" value="CAI9174077.1"/>
    <property type="molecule type" value="Genomic_DNA"/>
</dbReference>
<evidence type="ECO:0000313" key="2">
    <source>
        <dbReference type="EMBL" id="CAI9174077.1"/>
    </source>
</evidence>